<organism evidence="1 2">
    <name type="scientific">Brassica carinata</name>
    <name type="common">Ethiopian mustard</name>
    <name type="synonym">Abyssinian cabbage</name>
    <dbReference type="NCBI Taxonomy" id="52824"/>
    <lineage>
        <taxon>Eukaryota</taxon>
        <taxon>Viridiplantae</taxon>
        <taxon>Streptophyta</taxon>
        <taxon>Embryophyta</taxon>
        <taxon>Tracheophyta</taxon>
        <taxon>Spermatophyta</taxon>
        <taxon>Magnoliopsida</taxon>
        <taxon>eudicotyledons</taxon>
        <taxon>Gunneridae</taxon>
        <taxon>Pentapetalae</taxon>
        <taxon>rosids</taxon>
        <taxon>malvids</taxon>
        <taxon>Brassicales</taxon>
        <taxon>Brassicaceae</taxon>
        <taxon>Brassiceae</taxon>
        <taxon>Brassica</taxon>
    </lineage>
</organism>
<gene>
    <name evidence="1" type="ORF">Bca52824_074594</name>
</gene>
<dbReference type="AlphaFoldDB" id="A0A8X7TUM5"/>
<keyword evidence="2" id="KW-1185">Reference proteome</keyword>
<name>A0A8X7TUM5_BRACI</name>
<evidence type="ECO:0000313" key="1">
    <source>
        <dbReference type="EMBL" id="KAG2255300.1"/>
    </source>
</evidence>
<comment type="caution">
    <text evidence="1">The sequence shown here is derived from an EMBL/GenBank/DDBJ whole genome shotgun (WGS) entry which is preliminary data.</text>
</comment>
<sequence>MYCCIMHGRLMDQKILDGNTEVAPVATRVHVNGLKERLRGLFPLEKKTRKMHISFCETPSNVSVNDSELESDMNATTPIYSKGKYNEIIREVFSYLKKFGYDT</sequence>
<dbReference type="EMBL" id="JAAMPC010000015">
    <property type="protein sequence ID" value="KAG2255300.1"/>
    <property type="molecule type" value="Genomic_DNA"/>
</dbReference>
<protein>
    <submittedName>
        <fullName evidence="1">Uncharacterized protein</fullName>
    </submittedName>
</protein>
<accession>A0A8X7TUM5</accession>
<proteinExistence type="predicted"/>
<evidence type="ECO:0000313" key="2">
    <source>
        <dbReference type="Proteomes" id="UP000886595"/>
    </source>
</evidence>
<dbReference type="Proteomes" id="UP000886595">
    <property type="component" value="Unassembled WGS sequence"/>
</dbReference>
<reference evidence="1 2" key="1">
    <citation type="submission" date="2020-02" db="EMBL/GenBank/DDBJ databases">
        <authorList>
            <person name="Ma Q."/>
            <person name="Huang Y."/>
            <person name="Song X."/>
            <person name="Pei D."/>
        </authorList>
    </citation>
    <scope>NUCLEOTIDE SEQUENCE [LARGE SCALE GENOMIC DNA]</scope>
    <source>
        <strain evidence="1">Sxm20200214</strain>
        <tissue evidence="1">Leaf</tissue>
    </source>
</reference>